<protein>
    <submittedName>
        <fullName evidence="2">Uncharacterized protein</fullName>
    </submittedName>
</protein>
<name>A0A7X3FFI1_9BACL</name>
<evidence type="ECO:0000256" key="1">
    <source>
        <dbReference type="SAM" id="SignalP"/>
    </source>
</evidence>
<feature type="signal peptide" evidence="1">
    <location>
        <begin position="1"/>
        <end position="20"/>
    </location>
</feature>
<accession>A0A7X3FFI1</accession>
<proteinExistence type="predicted"/>
<feature type="chain" id="PRO_5039720552" evidence="1">
    <location>
        <begin position="21"/>
        <end position="332"/>
    </location>
</feature>
<reference evidence="2 3" key="1">
    <citation type="journal article" date="2019" name="Microorganisms">
        <title>Paenibacillus lutrae sp. nov., A Chitinolytic Species Isolated from A River Otter in Castril Natural Park, Granada, Spain.</title>
        <authorList>
            <person name="Rodriguez M."/>
            <person name="Reina J.C."/>
            <person name="Bejar V."/>
            <person name="Llamas I."/>
        </authorList>
    </citation>
    <scope>NUCLEOTIDE SEQUENCE [LARGE SCALE GENOMIC DNA]</scope>
    <source>
        <strain evidence="2 3">N10</strain>
    </source>
</reference>
<gene>
    <name evidence="2" type="ORF">EDM21_03350</name>
</gene>
<keyword evidence="1" id="KW-0732">Signal</keyword>
<dbReference type="EMBL" id="RHLK01000002">
    <property type="protein sequence ID" value="MVO98578.1"/>
    <property type="molecule type" value="Genomic_DNA"/>
</dbReference>
<evidence type="ECO:0000313" key="2">
    <source>
        <dbReference type="EMBL" id="MVO98578.1"/>
    </source>
</evidence>
<comment type="caution">
    <text evidence="2">The sequence shown here is derived from an EMBL/GenBank/DDBJ whole genome shotgun (WGS) entry which is preliminary data.</text>
</comment>
<sequence>MKQAAIGAALLLAGAVWFTAGPLSFSQGGQQSALAEAEPVHVQSDISLFSQNTQHEVPLKSAAAPSIQTSVPESNSVLHTHIQRWKEALSSQKGFEAWSRAQWTSAPLGPGTHGWVVILTAGGSEVGYMIIQAAQDGSYQLAEYGTGDHPLFSTGTLYRSLVQHELIDTSMTYHTWLSLAAHDLTRLYTDGLHAVWEIDNPPAGLPILIDAVTGEIRTFNEYTPAVNHKLSGAALSSVPESVSMLPAFDPYSSLNWLQNDSLPVRSIRDLQLFLNAEPVTFVSESFGGRLTVPLPVRGTAIWTGGTAYVALGQEGTRYLAFEDTLSLGRFFH</sequence>
<keyword evidence="3" id="KW-1185">Reference proteome</keyword>
<dbReference type="Proteomes" id="UP000490800">
    <property type="component" value="Unassembled WGS sequence"/>
</dbReference>
<evidence type="ECO:0000313" key="3">
    <source>
        <dbReference type="Proteomes" id="UP000490800"/>
    </source>
</evidence>
<organism evidence="2 3">
    <name type="scientific">Paenibacillus lutrae</name>
    <dbReference type="NCBI Taxonomy" id="2078573"/>
    <lineage>
        <taxon>Bacteria</taxon>
        <taxon>Bacillati</taxon>
        <taxon>Bacillota</taxon>
        <taxon>Bacilli</taxon>
        <taxon>Bacillales</taxon>
        <taxon>Paenibacillaceae</taxon>
        <taxon>Paenibacillus</taxon>
    </lineage>
</organism>
<dbReference type="RefSeq" id="WP_157332911.1">
    <property type="nucleotide sequence ID" value="NZ_RHLK01000002.1"/>
</dbReference>
<dbReference type="AlphaFoldDB" id="A0A7X3FFI1"/>
<dbReference type="OrthoDB" id="2475185at2"/>